<evidence type="ECO:0000256" key="3">
    <source>
        <dbReference type="SAM" id="SignalP"/>
    </source>
</evidence>
<protein>
    <submittedName>
        <fullName evidence="5">Microneme protein mic4</fullName>
    </submittedName>
</protein>
<dbReference type="CDD" id="cd01100">
    <property type="entry name" value="APPLE_Factor_XI_like"/>
    <property type="match status" value="4"/>
</dbReference>
<dbReference type="Pfam" id="PF00024">
    <property type="entry name" value="PAN_1"/>
    <property type="match status" value="3"/>
</dbReference>
<feature type="chain" id="PRO_5012767593" evidence="3">
    <location>
        <begin position="22"/>
        <end position="478"/>
    </location>
</feature>
<dbReference type="OrthoDB" id="329164at2759"/>
<keyword evidence="6" id="KW-1185">Reference proteome</keyword>
<dbReference type="Gene3D" id="3.50.4.10">
    <property type="entry name" value="Hepatocyte Growth Factor"/>
    <property type="match status" value="4"/>
</dbReference>
<keyword evidence="1" id="KW-0677">Repeat</keyword>
<sequence>MGVLFLCFVAGVVAALAPVDGLRFQREPRSPALEAGHALAFLGVHSDLRFGEDYHEIKIDSQSDGSVVVRFTGKVGGQLSLPRDQESAPPTKEEPYEFVTELPNASSGDPETACFHRNNLGSSAPSLQEKAIDAGTPDVSLLACQTLCRNLDGCTHVTYNKNSKTCSLKTGMPKHVTRTGEMTAASSCDGTCFVKNIDYAGGELASYTRSTMVTECQSACASEPKCKVFVWNPDSRKCSLKGEGFSGSKQRHEGFIAGPQLTCTQGGSVADAEAADREWSVGSAEGEAEQRPDWEKPLTVLPNATGSNADTACFLRVNLASSAPNIETKTVDAGTPDESLTACQGLCRDLGGCTHVTYNKNSKTCFLKSGRPRHVRDSPGDMTAASSCDVSCFVENIDYTSGEIDNTTVSALVTTCQIACAAEPECKVFVWNPSDQRCSLKRQGFSLGKQRRDGFIAGPKVTCPQGGSLYRAEAADKE</sequence>
<feature type="signal peptide" evidence="3">
    <location>
        <begin position="1"/>
        <end position="21"/>
    </location>
</feature>
<dbReference type="SUPFAM" id="SSF57414">
    <property type="entry name" value="Hairpin loop containing domain-like"/>
    <property type="match status" value="2"/>
</dbReference>
<name>A0A2C6KGB3_9APIC</name>
<dbReference type="VEuPathDB" id="ToxoDB:CSUI_010823"/>
<dbReference type="RefSeq" id="XP_067917100.1">
    <property type="nucleotide sequence ID" value="XM_068070924.1"/>
</dbReference>
<dbReference type="InterPro" id="IPR000177">
    <property type="entry name" value="Apple"/>
</dbReference>
<proteinExistence type="predicted"/>
<reference evidence="5 6" key="1">
    <citation type="journal article" date="2017" name="Int. J. Parasitol.">
        <title>The genome of the protozoan parasite Cystoisospora suis and a reverse vaccinology approach to identify vaccine candidates.</title>
        <authorList>
            <person name="Palmieri N."/>
            <person name="Shrestha A."/>
            <person name="Ruttkowski B."/>
            <person name="Beck T."/>
            <person name="Vogl C."/>
            <person name="Tomley F."/>
            <person name="Blake D.P."/>
            <person name="Joachim A."/>
        </authorList>
    </citation>
    <scope>NUCLEOTIDE SEQUENCE [LARGE SCALE GENOMIC DNA]</scope>
    <source>
        <strain evidence="5 6">Wien I</strain>
    </source>
</reference>
<keyword evidence="2" id="KW-1015">Disulfide bond</keyword>
<dbReference type="GO" id="GO:0006508">
    <property type="term" value="P:proteolysis"/>
    <property type="evidence" value="ECO:0007669"/>
    <property type="project" value="InterPro"/>
</dbReference>
<dbReference type="GO" id="GO:0005576">
    <property type="term" value="C:extracellular region"/>
    <property type="evidence" value="ECO:0007669"/>
    <property type="project" value="InterPro"/>
</dbReference>
<dbReference type="Proteomes" id="UP000221165">
    <property type="component" value="Unassembled WGS sequence"/>
</dbReference>
<organism evidence="5 6">
    <name type="scientific">Cystoisospora suis</name>
    <dbReference type="NCBI Taxonomy" id="483139"/>
    <lineage>
        <taxon>Eukaryota</taxon>
        <taxon>Sar</taxon>
        <taxon>Alveolata</taxon>
        <taxon>Apicomplexa</taxon>
        <taxon>Conoidasida</taxon>
        <taxon>Coccidia</taxon>
        <taxon>Eucoccidiorida</taxon>
        <taxon>Eimeriorina</taxon>
        <taxon>Sarcocystidae</taxon>
        <taxon>Cystoisospora</taxon>
    </lineage>
</organism>
<dbReference type="SMART" id="SM00223">
    <property type="entry name" value="APPLE"/>
    <property type="match status" value="4"/>
</dbReference>
<evidence type="ECO:0000256" key="2">
    <source>
        <dbReference type="ARBA" id="ARBA00023157"/>
    </source>
</evidence>
<dbReference type="PROSITE" id="PS50948">
    <property type="entry name" value="PAN"/>
    <property type="match status" value="1"/>
</dbReference>
<evidence type="ECO:0000313" key="6">
    <source>
        <dbReference type="Proteomes" id="UP000221165"/>
    </source>
</evidence>
<gene>
    <name evidence="5" type="ORF">CSUI_010823</name>
</gene>
<comment type="caution">
    <text evidence="5">The sequence shown here is derived from an EMBL/GenBank/DDBJ whole genome shotgun (WGS) entry which is preliminary data.</text>
</comment>
<dbReference type="GeneID" id="94434135"/>
<feature type="domain" description="Apple" evidence="4">
    <location>
        <begin position="192"/>
        <end position="263"/>
    </location>
</feature>
<dbReference type="Pfam" id="PF14295">
    <property type="entry name" value="PAN_4"/>
    <property type="match status" value="1"/>
</dbReference>
<accession>A0A2C6KGB3</accession>
<evidence type="ECO:0000259" key="4">
    <source>
        <dbReference type="PROSITE" id="PS50948"/>
    </source>
</evidence>
<dbReference type="InterPro" id="IPR003609">
    <property type="entry name" value="Pan_app"/>
</dbReference>
<keyword evidence="3" id="KW-0732">Signal</keyword>
<dbReference type="AlphaFoldDB" id="A0A2C6KGB3"/>
<dbReference type="EMBL" id="MIGC01008462">
    <property type="protein sequence ID" value="PHJ15366.1"/>
    <property type="molecule type" value="Genomic_DNA"/>
</dbReference>
<evidence type="ECO:0000313" key="5">
    <source>
        <dbReference type="EMBL" id="PHJ15366.1"/>
    </source>
</evidence>
<evidence type="ECO:0000256" key="1">
    <source>
        <dbReference type="ARBA" id="ARBA00022737"/>
    </source>
</evidence>